<evidence type="ECO:0000256" key="3">
    <source>
        <dbReference type="ARBA" id="ARBA00022989"/>
    </source>
</evidence>
<sequence length="408" mass="45270">MNHFASSNLSCLGNQHCLQLAQQKVMSNVTETASITLGVTSVIAWFIAEIPQIITNYKEKSTEGLSVAFLVTWLIGDLFNIFGCLLEPATLYAIITVSLCSQAIYYGHIYPRLKLNRQIKDETPPNAERNKSGMEKANDADQSNGFDDFNTGIRFSSPIPVLAQKVSPGRELYYQSARYLSKSHSPKAGFIFDQSVAPTSYTLIPEEEPLLDSAIATQSSPVLNIKTTLCLVSTLTFLGAFNLLQSPDRRIHSMVPKPRQEFVIYIGRKLLQVGGNLSPELGEERYSVIGPYLGWAMAFIYIGGRLPQICLNGVNPLMFVFALVGNGTYVASILVRSLNWSIIRPNLPWLVDAGGCFLLDSFLGQTCEHEAEMDSGDSQMKTAYKLLKVFSKQLEIMKKRVNKLMANK</sequence>
<evidence type="ECO:0000256" key="5">
    <source>
        <dbReference type="SAM" id="MobiDB-lite"/>
    </source>
</evidence>
<dbReference type="PANTHER" id="PTHR16201:SF44">
    <property type="entry name" value="SEVEN TRANSMEMBRANE PROTEIN 1"/>
    <property type="match status" value="1"/>
</dbReference>
<evidence type="ECO:0000256" key="2">
    <source>
        <dbReference type="ARBA" id="ARBA00022692"/>
    </source>
</evidence>
<evidence type="ECO:0000313" key="8">
    <source>
        <dbReference type="Proteomes" id="UP001372338"/>
    </source>
</evidence>
<comment type="caution">
    <text evidence="7">The sequence shown here is derived from an EMBL/GenBank/DDBJ whole genome shotgun (WGS) entry which is preliminary data.</text>
</comment>
<dbReference type="Proteomes" id="UP001372338">
    <property type="component" value="Unassembled WGS sequence"/>
</dbReference>
<evidence type="ECO:0000256" key="6">
    <source>
        <dbReference type="SAM" id="Phobius"/>
    </source>
</evidence>
<evidence type="ECO:0000313" key="7">
    <source>
        <dbReference type="EMBL" id="KAK7266960.1"/>
    </source>
</evidence>
<dbReference type="Pfam" id="PF04193">
    <property type="entry name" value="PQ-loop"/>
    <property type="match status" value="2"/>
</dbReference>
<keyword evidence="4 6" id="KW-0472">Membrane</keyword>
<accession>A0AAN9F235</accession>
<feature type="transmembrane region" description="Helical" evidence="6">
    <location>
        <begin position="316"/>
        <end position="335"/>
    </location>
</feature>
<keyword evidence="3 6" id="KW-1133">Transmembrane helix</keyword>
<reference evidence="7 8" key="1">
    <citation type="submission" date="2024-01" db="EMBL/GenBank/DDBJ databases">
        <title>The genomes of 5 underutilized Papilionoideae crops provide insights into root nodulation and disease resistanc.</title>
        <authorList>
            <person name="Yuan L."/>
        </authorList>
    </citation>
    <scope>NUCLEOTIDE SEQUENCE [LARGE SCALE GENOMIC DNA]</scope>
    <source>
        <strain evidence="7">ZHUSHIDOU_FW_LH</strain>
        <tissue evidence="7">Leaf</tissue>
    </source>
</reference>
<keyword evidence="2 6" id="KW-0812">Transmembrane</keyword>
<dbReference type="PANTHER" id="PTHR16201">
    <property type="entry name" value="SEVEN TRANSMEMBRANE PROTEIN 1-RELATED"/>
    <property type="match status" value="1"/>
</dbReference>
<dbReference type="InterPro" id="IPR051415">
    <property type="entry name" value="LAAT-1"/>
</dbReference>
<dbReference type="GO" id="GO:0015174">
    <property type="term" value="F:basic amino acid transmembrane transporter activity"/>
    <property type="evidence" value="ECO:0007669"/>
    <property type="project" value="UniProtKB-ARBA"/>
</dbReference>
<dbReference type="InterPro" id="IPR006603">
    <property type="entry name" value="PQ-loop_rpt"/>
</dbReference>
<feature type="transmembrane region" description="Helical" evidence="6">
    <location>
        <begin position="33"/>
        <end position="53"/>
    </location>
</feature>
<gene>
    <name evidence="7" type="ORF">RIF29_19622</name>
</gene>
<dbReference type="SMART" id="SM00679">
    <property type="entry name" value="CTNS"/>
    <property type="match status" value="2"/>
</dbReference>
<proteinExistence type="predicted"/>
<organism evidence="7 8">
    <name type="scientific">Crotalaria pallida</name>
    <name type="common">Smooth rattlebox</name>
    <name type="synonym">Crotalaria striata</name>
    <dbReference type="NCBI Taxonomy" id="3830"/>
    <lineage>
        <taxon>Eukaryota</taxon>
        <taxon>Viridiplantae</taxon>
        <taxon>Streptophyta</taxon>
        <taxon>Embryophyta</taxon>
        <taxon>Tracheophyta</taxon>
        <taxon>Spermatophyta</taxon>
        <taxon>Magnoliopsida</taxon>
        <taxon>eudicotyledons</taxon>
        <taxon>Gunneridae</taxon>
        <taxon>Pentapetalae</taxon>
        <taxon>rosids</taxon>
        <taxon>fabids</taxon>
        <taxon>Fabales</taxon>
        <taxon>Fabaceae</taxon>
        <taxon>Papilionoideae</taxon>
        <taxon>50 kb inversion clade</taxon>
        <taxon>genistoids sensu lato</taxon>
        <taxon>core genistoids</taxon>
        <taxon>Crotalarieae</taxon>
        <taxon>Crotalaria</taxon>
    </lineage>
</organism>
<feature type="compositionally biased region" description="Basic and acidic residues" evidence="5">
    <location>
        <begin position="121"/>
        <end position="139"/>
    </location>
</feature>
<feature type="transmembrane region" description="Helical" evidence="6">
    <location>
        <begin position="89"/>
        <end position="107"/>
    </location>
</feature>
<feature type="transmembrane region" description="Helical" evidence="6">
    <location>
        <begin position="65"/>
        <end position="83"/>
    </location>
</feature>
<name>A0AAN9F235_CROPI</name>
<feature type="region of interest" description="Disordered" evidence="5">
    <location>
        <begin position="121"/>
        <end position="143"/>
    </location>
</feature>
<feature type="transmembrane region" description="Helical" evidence="6">
    <location>
        <begin position="286"/>
        <end position="304"/>
    </location>
</feature>
<dbReference type="AlphaFoldDB" id="A0AAN9F235"/>
<evidence type="ECO:0000256" key="4">
    <source>
        <dbReference type="ARBA" id="ARBA00023136"/>
    </source>
</evidence>
<protein>
    <submittedName>
        <fullName evidence="7">Uncharacterized protein</fullName>
    </submittedName>
</protein>
<dbReference type="FunFam" id="1.20.1280.290:FF:000009">
    <property type="entry name" value="PQ loop repeat family protein"/>
    <property type="match status" value="1"/>
</dbReference>
<dbReference type="GO" id="GO:0098852">
    <property type="term" value="C:lytic vacuole membrane"/>
    <property type="evidence" value="ECO:0007669"/>
    <property type="project" value="UniProtKB-ARBA"/>
</dbReference>
<keyword evidence="8" id="KW-1185">Reference proteome</keyword>
<evidence type="ECO:0000256" key="1">
    <source>
        <dbReference type="ARBA" id="ARBA00004141"/>
    </source>
</evidence>
<dbReference type="Gene3D" id="1.20.1280.290">
    <property type="match status" value="1"/>
</dbReference>
<comment type="subcellular location">
    <subcellularLocation>
        <location evidence="1">Membrane</location>
        <topology evidence="1">Multi-pass membrane protein</topology>
    </subcellularLocation>
</comment>
<dbReference type="EMBL" id="JAYWIO010000004">
    <property type="protein sequence ID" value="KAK7266960.1"/>
    <property type="molecule type" value="Genomic_DNA"/>
</dbReference>